<feature type="domain" description="Ras-associating" evidence="2">
    <location>
        <begin position="160"/>
        <end position="241"/>
    </location>
</feature>
<dbReference type="InterPro" id="IPR000159">
    <property type="entry name" value="RA_dom"/>
</dbReference>
<feature type="compositionally biased region" description="Basic and acidic residues" evidence="1">
    <location>
        <begin position="12"/>
        <end position="27"/>
    </location>
</feature>
<evidence type="ECO:0000259" key="2">
    <source>
        <dbReference type="PROSITE" id="PS50200"/>
    </source>
</evidence>
<dbReference type="GO" id="GO:0045743">
    <property type="term" value="P:positive regulation of fibroblast growth factor receptor signaling pathway"/>
    <property type="evidence" value="ECO:0007669"/>
    <property type="project" value="TreeGrafter"/>
</dbReference>
<dbReference type="WBParaSite" id="ACRNAN_scaffold6825.g29140.t1">
    <property type="protein sequence ID" value="ACRNAN_scaffold6825.g29140.t1"/>
    <property type="gene ID" value="ACRNAN_scaffold6825.g29140"/>
</dbReference>
<organism evidence="3 4">
    <name type="scientific">Acrobeloides nanus</name>
    <dbReference type="NCBI Taxonomy" id="290746"/>
    <lineage>
        <taxon>Eukaryota</taxon>
        <taxon>Metazoa</taxon>
        <taxon>Ecdysozoa</taxon>
        <taxon>Nematoda</taxon>
        <taxon>Chromadorea</taxon>
        <taxon>Rhabditida</taxon>
        <taxon>Tylenchina</taxon>
        <taxon>Cephalobomorpha</taxon>
        <taxon>Cephaloboidea</taxon>
        <taxon>Cephalobidae</taxon>
        <taxon>Acrobeloides</taxon>
    </lineage>
</organism>
<evidence type="ECO:0000313" key="4">
    <source>
        <dbReference type="WBParaSite" id="ACRNAN_scaffold10292.g12577.t1"/>
    </source>
</evidence>
<feature type="compositionally biased region" description="Polar residues" evidence="1">
    <location>
        <begin position="1"/>
        <end position="10"/>
    </location>
</feature>
<reference evidence="4 5" key="1">
    <citation type="submission" date="2022-11" db="UniProtKB">
        <authorList>
            <consortium name="WormBaseParasite"/>
        </authorList>
    </citation>
    <scope>IDENTIFICATION</scope>
</reference>
<protein>
    <submittedName>
        <fullName evidence="4 5">Ras-associating domain-containing protein</fullName>
    </submittedName>
</protein>
<dbReference type="PANTHER" id="PTHR21298:SF2">
    <property type="entry name" value="GH01721P"/>
    <property type="match status" value="1"/>
</dbReference>
<dbReference type="Gene3D" id="3.10.20.90">
    <property type="entry name" value="Phosphatidylinositol 3-kinase Catalytic Subunit, Chain A, domain 1"/>
    <property type="match status" value="2"/>
</dbReference>
<proteinExistence type="predicted"/>
<name>A0A914CFE9_9BILA</name>
<dbReference type="InterPro" id="IPR029071">
    <property type="entry name" value="Ubiquitin-like_domsf"/>
</dbReference>
<dbReference type="SUPFAM" id="SSF54236">
    <property type="entry name" value="Ubiquitin-like"/>
    <property type="match status" value="2"/>
</dbReference>
<dbReference type="AlphaFoldDB" id="A0A914CFE9"/>
<evidence type="ECO:0000313" key="5">
    <source>
        <dbReference type="WBParaSite" id="ACRNAN_scaffold6825.g29140.t1"/>
    </source>
</evidence>
<dbReference type="PANTHER" id="PTHR21298">
    <property type="entry name" value="GH01721P"/>
    <property type="match status" value="1"/>
</dbReference>
<dbReference type="PROSITE" id="PS50200">
    <property type="entry name" value="RA"/>
    <property type="match status" value="2"/>
</dbReference>
<dbReference type="SMART" id="SM00314">
    <property type="entry name" value="RA"/>
    <property type="match status" value="1"/>
</dbReference>
<evidence type="ECO:0000313" key="3">
    <source>
        <dbReference type="Proteomes" id="UP000887540"/>
    </source>
</evidence>
<dbReference type="Pfam" id="PF00788">
    <property type="entry name" value="RA"/>
    <property type="match status" value="2"/>
</dbReference>
<sequence>MKSLPSTSSLDPELHRTVVSIRDDELRGVSPSPSAASNFRSRSDSLTSLSSLDSADSAEWGNLRVFTTGIKMGADYKTLRISNQTTCQSVVEQILNKFRLTCRDPNLFQLWMEVRTRRNGEDVKSLLELDRLSKPLELQRCQPANMSRFILNMASNGVLMRIYDYEISPASNYKSILVSRRTTCLETIGLVLQLNRIQGHATDYRLWLTEDSAEAQIPDEVLISTIHLNLLPRQKIVIKKV</sequence>
<keyword evidence="3" id="KW-1185">Reference proteome</keyword>
<dbReference type="Proteomes" id="UP000887540">
    <property type="component" value="Unplaced"/>
</dbReference>
<dbReference type="WBParaSite" id="ACRNAN_scaffold10292.g12577.t1">
    <property type="protein sequence ID" value="ACRNAN_scaffold10292.g12577.t1"/>
    <property type="gene ID" value="ACRNAN_scaffold10292.g12577"/>
</dbReference>
<dbReference type="GO" id="GO:0007165">
    <property type="term" value="P:signal transduction"/>
    <property type="evidence" value="ECO:0007669"/>
    <property type="project" value="InterPro"/>
</dbReference>
<evidence type="ECO:0000256" key="1">
    <source>
        <dbReference type="SAM" id="MobiDB-lite"/>
    </source>
</evidence>
<dbReference type="CDD" id="cd17043">
    <property type="entry name" value="RA"/>
    <property type="match status" value="2"/>
</dbReference>
<feature type="domain" description="Ras-associating" evidence="2">
    <location>
        <begin position="61"/>
        <end position="156"/>
    </location>
</feature>
<dbReference type="GO" id="GO:0045742">
    <property type="term" value="P:positive regulation of epidermal growth factor receptor signaling pathway"/>
    <property type="evidence" value="ECO:0007669"/>
    <property type="project" value="TreeGrafter"/>
</dbReference>
<accession>A0A914CFE9</accession>
<feature type="region of interest" description="Disordered" evidence="1">
    <location>
        <begin position="1"/>
        <end position="41"/>
    </location>
</feature>